<evidence type="ECO:0000256" key="1">
    <source>
        <dbReference type="PIRSR" id="PIRSR014972-1"/>
    </source>
</evidence>
<dbReference type="Gene3D" id="3.10.129.10">
    <property type="entry name" value="Hotdog Thioesterase"/>
    <property type="match status" value="1"/>
</dbReference>
<dbReference type="InterPro" id="IPR029069">
    <property type="entry name" value="HotDog_dom_sf"/>
</dbReference>
<keyword evidence="5" id="KW-1185">Reference proteome</keyword>
<proteinExistence type="predicted"/>
<feature type="binding site" evidence="2">
    <location>
        <position position="121"/>
    </location>
    <ligand>
        <name>substrate</name>
    </ligand>
</feature>
<feature type="active site" evidence="1">
    <location>
        <position position="50"/>
    </location>
</feature>
<feature type="domain" description="Fluoroacetyl-CoA-specific thioesterase-like" evidence="3">
    <location>
        <begin position="34"/>
        <end position="125"/>
    </location>
</feature>
<accession>A0A7Y2K2T1</accession>
<protein>
    <submittedName>
        <fullName evidence="4">Thioesterase family protein</fullName>
    </submittedName>
</protein>
<comment type="caution">
    <text evidence="4">The sequence shown here is derived from an EMBL/GenBank/DDBJ whole genome shotgun (WGS) entry which is preliminary data.</text>
</comment>
<feature type="active site" evidence="1">
    <location>
        <position position="42"/>
    </location>
</feature>
<dbReference type="CDD" id="cd03440">
    <property type="entry name" value="hot_dog"/>
    <property type="match status" value="1"/>
</dbReference>
<dbReference type="InterPro" id="IPR025540">
    <property type="entry name" value="FlK"/>
</dbReference>
<name>A0A7Y2K2T1_9BURK</name>
<feature type="active site" evidence="1">
    <location>
        <position position="77"/>
    </location>
</feature>
<reference evidence="4 5" key="1">
    <citation type="submission" date="2020-04" db="EMBL/GenBank/DDBJ databases">
        <title>Massilia sp. nov., a cold adapted bacteria isolated from Arctic soil.</title>
        <authorList>
            <person name="Son J."/>
            <person name="Ka J.-O."/>
        </authorList>
    </citation>
    <scope>NUCLEOTIDE SEQUENCE [LARGE SCALE GENOMIC DNA]</scope>
    <source>
        <strain evidence="4 5">ML15P13</strain>
    </source>
</reference>
<feature type="binding site" evidence="2">
    <location>
        <position position="70"/>
    </location>
    <ligand>
        <name>substrate</name>
    </ligand>
</feature>
<dbReference type="AlphaFoldDB" id="A0A7Y2K2T1"/>
<dbReference type="PIRSF" id="PIRSF014972">
    <property type="entry name" value="FlK"/>
    <property type="match status" value="1"/>
</dbReference>
<dbReference type="Proteomes" id="UP000533905">
    <property type="component" value="Unassembled WGS sequence"/>
</dbReference>
<gene>
    <name evidence="4" type="ORF">HGB41_18840</name>
</gene>
<evidence type="ECO:0000313" key="5">
    <source>
        <dbReference type="Proteomes" id="UP000533905"/>
    </source>
</evidence>
<dbReference type="SUPFAM" id="SSF54637">
    <property type="entry name" value="Thioesterase/thiol ester dehydrase-isomerase"/>
    <property type="match status" value="1"/>
</dbReference>
<feature type="binding site" evidence="2">
    <location>
        <position position="70"/>
    </location>
    <ligand>
        <name>CoA</name>
        <dbReference type="ChEBI" id="CHEBI:57287"/>
    </ligand>
</feature>
<dbReference type="PANTHER" id="PTHR36934:SF1">
    <property type="entry name" value="THIOESTERASE DOMAIN-CONTAINING PROTEIN"/>
    <property type="match status" value="1"/>
</dbReference>
<dbReference type="EMBL" id="JABAIV010000007">
    <property type="protein sequence ID" value="NNG25045.1"/>
    <property type="molecule type" value="Genomic_DNA"/>
</dbReference>
<evidence type="ECO:0000313" key="4">
    <source>
        <dbReference type="EMBL" id="NNG25045.1"/>
    </source>
</evidence>
<organism evidence="4 5">
    <name type="scientific">Telluria aromaticivorans</name>
    <dbReference type="NCBI Taxonomy" id="2725995"/>
    <lineage>
        <taxon>Bacteria</taxon>
        <taxon>Pseudomonadati</taxon>
        <taxon>Pseudomonadota</taxon>
        <taxon>Betaproteobacteria</taxon>
        <taxon>Burkholderiales</taxon>
        <taxon>Oxalobacteraceae</taxon>
        <taxon>Telluria group</taxon>
        <taxon>Telluria</taxon>
    </lineage>
</organism>
<evidence type="ECO:0000259" key="3">
    <source>
        <dbReference type="Pfam" id="PF22636"/>
    </source>
</evidence>
<dbReference type="PANTHER" id="PTHR36934">
    <property type="entry name" value="BLR0278 PROTEIN"/>
    <property type="match status" value="1"/>
</dbReference>
<dbReference type="Pfam" id="PF22636">
    <property type="entry name" value="FlK"/>
    <property type="match status" value="1"/>
</dbReference>
<dbReference type="InterPro" id="IPR054485">
    <property type="entry name" value="FlK-like_dom"/>
</dbReference>
<sequence length="156" mass="18057">MSPQLQPGLRFEWSYRVPERATVPRLYHDTPFCRDMPDVLATGFLVGMMELACLRGMLPYVDWPREQSLGTMVSFQHLAPTPPGMTLTIRGEVLAVEGRLVRFRVEAWDEVEKVCEGIHERCLIDPARFEEKMARKTTEWRAQLPVSPELPFPEER</sequence>
<dbReference type="RefSeq" id="WP_171087307.1">
    <property type="nucleotide sequence ID" value="NZ_JABAIV010000007.1"/>
</dbReference>
<evidence type="ECO:0000256" key="2">
    <source>
        <dbReference type="PIRSR" id="PIRSR014972-2"/>
    </source>
</evidence>